<sequence length="52" mass="5949">MLVRAATFLLIFMMVIGIWGRGRAAGRARRIARARRIMDKVRLPGARPRDDL</sequence>
<accession>A0ABW4S5J4</accession>
<name>A0ABW4S5J4_9RHOB</name>
<organism evidence="1 2">
    <name type="scientific">Halodurantibacterium flavum</name>
    <dbReference type="NCBI Taxonomy" id="1382802"/>
    <lineage>
        <taxon>Bacteria</taxon>
        <taxon>Pseudomonadati</taxon>
        <taxon>Pseudomonadota</taxon>
        <taxon>Alphaproteobacteria</taxon>
        <taxon>Rhodobacterales</taxon>
        <taxon>Paracoccaceae</taxon>
        <taxon>Halodurantibacterium</taxon>
    </lineage>
</organism>
<proteinExistence type="predicted"/>
<dbReference type="EMBL" id="JBHUGH010000009">
    <property type="protein sequence ID" value="MFD1912725.1"/>
    <property type="molecule type" value="Genomic_DNA"/>
</dbReference>
<gene>
    <name evidence="1" type="ORF">ACFSGJ_10940</name>
</gene>
<comment type="caution">
    <text evidence="1">The sequence shown here is derived from an EMBL/GenBank/DDBJ whole genome shotgun (WGS) entry which is preliminary data.</text>
</comment>
<evidence type="ECO:0000313" key="2">
    <source>
        <dbReference type="Proteomes" id="UP001597353"/>
    </source>
</evidence>
<reference evidence="2" key="1">
    <citation type="journal article" date="2019" name="Int. J. Syst. Evol. Microbiol.">
        <title>The Global Catalogue of Microorganisms (GCM) 10K type strain sequencing project: providing services to taxonomists for standard genome sequencing and annotation.</title>
        <authorList>
            <consortium name="The Broad Institute Genomics Platform"/>
            <consortium name="The Broad Institute Genome Sequencing Center for Infectious Disease"/>
            <person name="Wu L."/>
            <person name="Ma J."/>
        </authorList>
    </citation>
    <scope>NUCLEOTIDE SEQUENCE [LARGE SCALE GENOMIC DNA]</scope>
    <source>
        <strain evidence="2">CGMCC 4.7242</strain>
    </source>
</reference>
<keyword evidence="2" id="KW-1185">Reference proteome</keyword>
<dbReference type="Proteomes" id="UP001597353">
    <property type="component" value="Unassembled WGS sequence"/>
</dbReference>
<dbReference type="RefSeq" id="WP_390261468.1">
    <property type="nucleotide sequence ID" value="NZ_JBHUGH010000009.1"/>
</dbReference>
<evidence type="ECO:0000313" key="1">
    <source>
        <dbReference type="EMBL" id="MFD1912725.1"/>
    </source>
</evidence>
<protein>
    <submittedName>
        <fullName evidence="1">Uncharacterized protein</fullName>
    </submittedName>
</protein>